<name>A0A2T9YZ56_9FUNG</name>
<dbReference type="Proteomes" id="UP000245699">
    <property type="component" value="Unassembled WGS sequence"/>
</dbReference>
<feature type="region of interest" description="Disordered" evidence="1">
    <location>
        <begin position="1"/>
        <end position="24"/>
    </location>
</feature>
<reference evidence="2 3" key="1">
    <citation type="journal article" date="2018" name="MBio">
        <title>Comparative Genomics Reveals the Core Gene Toolbox for the Fungus-Insect Symbiosis.</title>
        <authorList>
            <person name="Wang Y."/>
            <person name="Stata M."/>
            <person name="Wang W."/>
            <person name="Stajich J.E."/>
            <person name="White M.M."/>
            <person name="Moncalvo J.M."/>
        </authorList>
    </citation>
    <scope>NUCLEOTIDE SEQUENCE [LARGE SCALE GENOMIC DNA]</scope>
    <source>
        <strain evidence="2 3">AUS-77-4</strain>
    </source>
</reference>
<sequence>MPKRKIIGAKASNTTKPGKKAKNTTNQECINPFDKLDEYTLEIIFILSENPEISTLSRKLFRVTHGISTQVKYLKRNVYSNVPFLQSIFYTRYPKIAKKEKLAITLIKNKVKVNEGGKSSIFYRAFRYGMTDALNILFKSRKNEKMTYTPGTEILIKPDFFKNNEYFIIKPRLLETDINDLITEHELYRDEKIKVLFSLLEIGKIRRDLVEDYGIPEEELFLKDKRKIFLYRNFNMKIDFDKQTKTAILNDQLQFTKYVLEYKKFSKNELNNIYNHVVHALGASALKTNQSFQLLKKYREKFL</sequence>
<protein>
    <submittedName>
        <fullName evidence="2">Uncharacterized protein</fullName>
    </submittedName>
</protein>
<dbReference type="EMBL" id="MBFT01000103">
    <property type="protein sequence ID" value="PVU97635.1"/>
    <property type="molecule type" value="Genomic_DNA"/>
</dbReference>
<gene>
    <name evidence="2" type="ORF">BB559_001952</name>
</gene>
<evidence type="ECO:0000256" key="1">
    <source>
        <dbReference type="SAM" id="MobiDB-lite"/>
    </source>
</evidence>
<organism evidence="2 3">
    <name type="scientific">Furculomyces boomerangus</name>
    <dbReference type="NCBI Taxonomy" id="61424"/>
    <lineage>
        <taxon>Eukaryota</taxon>
        <taxon>Fungi</taxon>
        <taxon>Fungi incertae sedis</taxon>
        <taxon>Zoopagomycota</taxon>
        <taxon>Kickxellomycotina</taxon>
        <taxon>Harpellomycetes</taxon>
        <taxon>Harpellales</taxon>
        <taxon>Harpellaceae</taxon>
        <taxon>Furculomyces</taxon>
    </lineage>
</organism>
<accession>A0A2T9YZ56</accession>
<dbReference type="AlphaFoldDB" id="A0A2T9YZ56"/>
<evidence type="ECO:0000313" key="3">
    <source>
        <dbReference type="Proteomes" id="UP000245699"/>
    </source>
</evidence>
<comment type="caution">
    <text evidence="2">The sequence shown here is derived from an EMBL/GenBank/DDBJ whole genome shotgun (WGS) entry which is preliminary data.</text>
</comment>
<proteinExistence type="predicted"/>
<evidence type="ECO:0000313" key="2">
    <source>
        <dbReference type="EMBL" id="PVU97635.1"/>
    </source>
</evidence>
<keyword evidence="3" id="KW-1185">Reference proteome</keyword>